<dbReference type="InterPro" id="IPR011888">
    <property type="entry name" value="Anaer_DMSO_reductase"/>
</dbReference>
<dbReference type="GO" id="GO:0051539">
    <property type="term" value="F:4 iron, 4 sulfur cluster binding"/>
    <property type="evidence" value="ECO:0007669"/>
    <property type="project" value="UniProtKB-KW"/>
</dbReference>
<name>A0A2Z6IFU6_9BURK</name>
<dbReference type="InterPro" id="IPR050612">
    <property type="entry name" value="Prok_Mopterin_Oxidored"/>
</dbReference>
<dbReference type="GO" id="GO:0030151">
    <property type="term" value="F:molybdenum ion binding"/>
    <property type="evidence" value="ECO:0007669"/>
    <property type="project" value="InterPro"/>
</dbReference>
<dbReference type="PANTHER" id="PTHR43742">
    <property type="entry name" value="TRIMETHYLAMINE-N-OXIDE REDUCTASE"/>
    <property type="match status" value="1"/>
</dbReference>
<dbReference type="FunFam" id="3.40.228.10:FF:000004">
    <property type="entry name" value="Dimethyl sulfoxide reductase subunit A"/>
    <property type="match status" value="1"/>
</dbReference>
<proteinExistence type="inferred from homology"/>
<sequence length="804" mass="89160">MAGSAGTAMLAFMGFPLTTLAKAVQAAAEDLETMTWSGCAVNCGSRCQLKVFSKNGRIIRIETDDTGRPEDTVVDGACPQVRACQRGRSMRQRIYAPERLKYPMKRVGKRGEGKFERISWEQALDEIAARLKKTIAEHTNEAVMIMHGSGNQALVNSSASTYRFFNLVGGSVAWYSDYSAACIQNAWPYLYGQFDYGGVRSKANGQGSYFSQVANAKLYVTFGNNPAVTRASGGGQSWEAFSALRKNGTEFILIDPICSDTIAGREATWIPIRPGTDAALVEAIAYVLITENLVDTEFLRTYCVGYDEETLPASAPKGSSYKSYILGQGPDGTPKTPERAARITQIPAERIVWLARKIGNTKPCFISQGWAPQRRMNGETQSTSIAMLPILTGQIGLPGTNSGAREGDSYGLESGLPTGTNPVTVGFPIFLWPRAVVDAKSLTAKNAAIRGAEALRHNIKFIWNTQSNTLINQHGGINQLRPILEDESLVETIVAVDTQMTPSCRFADYVLPDVCHQESVDLMADSYAVGDWNYVLMSQKAIDPEWEQRPNWEIMRELAKRFGVEEKFTEGLTLEGWVRRVYEETRAKLPEMPTYEDFQKVGIYKYRMEGDSGIVMEDFRRDPAKFPLSTPSGKIEIYSERLAKMAAEWELPEGKGQEIHPIPRYVATDEMLLEDEKSRIYPLEAFGYHGPGRTHSTYHNVPWLREVHPDVVLMNPVDAKARGLTTGMRVKVFNDRGALVLPVKVTNRIIPHLVAFPQGAWYKPDASGLDRGGCFNVLTQLKPSPLAKANPSHTNLVQVERFTE</sequence>
<dbReference type="InterPro" id="IPR006657">
    <property type="entry name" value="MoPterin_dinucl-bd_dom"/>
</dbReference>
<dbReference type="GO" id="GO:0030288">
    <property type="term" value="C:outer membrane-bounded periplasmic space"/>
    <property type="evidence" value="ECO:0007669"/>
    <property type="project" value="TreeGrafter"/>
</dbReference>
<evidence type="ECO:0000313" key="8">
    <source>
        <dbReference type="EMBL" id="BBF23596.1"/>
    </source>
</evidence>
<organism evidence="8 9">
    <name type="scientific">Sutterella megalosphaeroides</name>
    <dbReference type="NCBI Taxonomy" id="2494234"/>
    <lineage>
        <taxon>Bacteria</taxon>
        <taxon>Pseudomonadati</taxon>
        <taxon>Pseudomonadota</taxon>
        <taxon>Betaproteobacteria</taxon>
        <taxon>Burkholderiales</taxon>
        <taxon>Sutterellaceae</taxon>
        <taxon>Sutterella</taxon>
    </lineage>
</organism>
<evidence type="ECO:0000256" key="6">
    <source>
        <dbReference type="SAM" id="SignalP"/>
    </source>
</evidence>
<keyword evidence="2" id="KW-0004">4Fe-4S</keyword>
<keyword evidence="6" id="KW-0732">Signal</keyword>
<reference evidence="8 9" key="1">
    <citation type="journal article" date="2018" name="Int. J. Syst. Evol. Microbiol.">
        <title>Mesosutterella multiformis gen. nov., sp. nov., a member of the family Sutterellaceae and Sutterella megalosphaeroides sp. nov., isolated from human faeces.</title>
        <authorList>
            <person name="Sakamoto M."/>
            <person name="Ikeyama N."/>
            <person name="Kunihiro T."/>
            <person name="Iino T."/>
            <person name="Yuki M."/>
            <person name="Ohkuma M."/>
        </authorList>
    </citation>
    <scope>NUCLEOTIDE SEQUENCE [LARGE SCALE GENOMIC DNA]</scope>
    <source>
        <strain evidence="8 9">6FBBBH3</strain>
    </source>
</reference>
<dbReference type="InterPro" id="IPR027467">
    <property type="entry name" value="MopterinOxRdtase_cofactor_BS"/>
</dbReference>
<dbReference type="GO" id="GO:0043546">
    <property type="term" value="F:molybdopterin cofactor binding"/>
    <property type="evidence" value="ECO:0007669"/>
    <property type="project" value="InterPro"/>
</dbReference>
<dbReference type="Proteomes" id="UP000271003">
    <property type="component" value="Chromosome"/>
</dbReference>
<dbReference type="InterPro" id="IPR009010">
    <property type="entry name" value="Asp_de-COase-like_dom_sf"/>
</dbReference>
<dbReference type="Gene3D" id="3.40.50.740">
    <property type="match status" value="2"/>
</dbReference>
<dbReference type="CDD" id="cd02794">
    <property type="entry name" value="MopB_CT_DmsA-EC"/>
    <property type="match status" value="1"/>
</dbReference>
<dbReference type="SUPFAM" id="SSF50692">
    <property type="entry name" value="ADC-like"/>
    <property type="match status" value="1"/>
</dbReference>
<gene>
    <name evidence="8" type="primary">dmsA</name>
    <name evidence="8" type="ORF">SUTMEG_14870</name>
</gene>
<feature type="domain" description="4Fe-4S Mo/W bis-MGD-type" evidence="7">
    <location>
        <begin position="32"/>
        <end position="98"/>
    </location>
</feature>
<dbReference type="SUPFAM" id="SSF53706">
    <property type="entry name" value="Formate dehydrogenase/DMSO reductase, domains 1-3"/>
    <property type="match status" value="1"/>
</dbReference>
<dbReference type="PANTHER" id="PTHR43742:SF3">
    <property type="entry name" value="DIMETHYL SULFOXIDE REDUCTASE DMSA"/>
    <property type="match status" value="1"/>
</dbReference>
<evidence type="ECO:0000256" key="5">
    <source>
        <dbReference type="ARBA" id="ARBA00023014"/>
    </source>
</evidence>
<dbReference type="Pfam" id="PF01568">
    <property type="entry name" value="Molydop_binding"/>
    <property type="match status" value="1"/>
</dbReference>
<dbReference type="Gene3D" id="3.40.228.10">
    <property type="entry name" value="Dimethylsulfoxide Reductase, domain 2"/>
    <property type="match status" value="1"/>
</dbReference>
<evidence type="ECO:0000259" key="7">
    <source>
        <dbReference type="PROSITE" id="PS51669"/>
    </source>
</evidence>
<keyword evidence="3" id="KW-0479">Metal-binding</keyword>
<feature type="chain" id="PRO_5016330510" evidence="6">
    <location>
        <begin position="22"/>
        <end position="804"/>
    </location>
</feature>
<evidence type="ECO:0000256" key="3">
    <source>
        <dbReference type="ARBA" id="ARBA00022723"/>
    </source>
</evidence>
<accession>A0A2Z6IFU6</accession>
<dbReference type="GO" id="GO:0009061">
    <property type="term" value="P:anaerobic respiration"/>
    <property type="evidence" value="ECO:0007669"/>
    <property type="project" value="TreeGrafter"/>
</dbReference>
<dbReference type="EMBL" id="AP018786">
    <property type="protein sequence ID" value="BBF23596.1"/>
    <property type="molecule type" value="Genomic_DNA"/>
</dbReference>
<dbReference type="KEGG" id="sutt:SUTMEG_14870"/>
<dbReference type="NCBIfam" id="TIGR02166">
    <property type="entry name" value="dmsA_ynfE"/>
    <property type="match status" value="1"/>
</dbReference>
<dbReference type="Gene3D" id="3.40.50.12440">
    <property type="match status" value="1"/>
</dbReference>
<dbReference type="Pfam" id="PF04879">
    <property type="entry name" value="Molybdop_Fe4S4"/>
    <property type="match status" value="1"/>
</dbReference>
<dbReference type="PROSITE" id="PS51669">
    <property type="entry name" value="4FE4S_MOW_BIS_MGD"/>
    <property type="match status" value="1"/>
</dbReference>
<keyword evidence="9" id="KW-1185">Reference proteome</keyword>
<dbReference type="AlphaFoldDB" id="A0A2Z6IFU6"/>
<evidence type="ECO:0000256" key="1">
    <source>
        <dbReference type="ARBA" id="ARBA00010312"/>
    </source>
</evidence>
<dbReference type="GO" id="GO:0009055">
    <property type="term" value="F:electron transfer activity"/>
    <property type="evidence" value="ECO:0007669"/>
    <property type="project" value="TreeGrafter"/>
</dbReference>
<evidence type="ECO:0000313" key="9">
    <source>
        <dbReference type="Proteomes" id="UP000271003"/>
    </source>
</evidence>
<keyword evidence="5" id="KW-0411">Iron-sulfur</keyword>
<dbReference type="PROSITE" id="PS00551">
    <property type="entry name" value="MOLYBDOPTERIN_PROK_1"/>
    <property type="match status" value="1"/>
</dbReference>
<dbReference type="InterPro" id="IPR006963">
    <property type="entry name" value="Mopterin_OxRdtase_4Fe-4S_dom"/>
</dbReference>
<keyword evidence="4" id="KW-0408">Iron</keyword>
<evidence type="ECO:0000256" key="2">
    <source>
        <dbReference type="ARBA" id="ARBA00022485"/>
    </source>
</evidence>
<comment type="similarity">
    <text evidence="1">Belongs to the prokaryotic molybdopterin-containing oxidoreductase family.</text>
</comment>
<evidence type="ECO:0000256" key="4">
    <source>
        <dbReference type="ARBA" id="ARBA00023004"/>
    </source>
</evidence>
<dbReference type="InterPro" id="IPR006656">
    <property type="entry name" value="Mopterin_OxRdtase"/>
</dbReference>
<dbReference type="GO" id="GO:0009389">
    <property type="term" value="F:dimethyl sulfoxide reductase activity"/>
    <property type="evidence" value="ECO:0007669"/>
    <property type="project" value="InterPro"/>
</dbReference>
<dbReference type="SMART" id="SM00926">
    <property type="entry name" value="Molybdop_Fe4S4"/>
    <property type="match status" value="1"/>
</dbReference>
<dbReference type="Pfam" id="PF00384">
    <property type="entry name" value="Molybdopterin"/>
    <property type="match status" value="1"/>
</dbReference>
<dbReference type="Gene3D" id="2.40.40.20">
    <property type="match status" value="1"/>
</dbReference>
<protein>
    <submittedName>
        <fullName evidence="8">Dimethyl sulfoxide reductase DmsA</fullName>
    </submittedName>
</protein>
<feature type="signal peptide" evidence="6">
    <location>
        <begin position="1"/>
        <end position="21"/>
    </location>
</feature>